<reference evidence="1 2" key="1">
    <citation type="submission" date="2005-09" db="EMBL/GenBank/DDBJ databases">
        <authorList>
            <person name="Mural R.J."/>
            <person name="Li P.W."/>
            <person name="Adams M.D."/>
            <person name="Amanatides P.G."/>
            <person name="Baden-Tillson H."/>
            <person name="Barnstead M."/>
            <person name="Chin S.H."/>
            <person name="Dew I."/>
            <person name="Evans C.A."/>
            <person name="Ferriera S."/>
            <person name="Flanigan M."/>
            <person name="Fosler C."/>
            <person name="Glodek A."/>
            <person name="Gu Z."/>
            <person name="Holt R.A."/>
            <person name="Jennings D."/>
            <person name="Kraft C.L."/>
            <person name="Lu F."/>
            <person name="Nguyen T."/>
            <person name="Nusskern D.R."/>
            <person name="Pfannkoch C.M."/>
            <person name="Sitter C."/>
            <person name="Sutton G.G."/>
            <person name="Venter J.C."/>
            <person name="Wang Z."/>
            <person name="Woodage T."/>
            <person name="Zheng X.H."/>
            <person name="Zhong F."/>
        </authorList>
    </citation>
    <scope>NUCLEOTIDE SEQUENCE [LARGE SCALE GENOMIC DNA]</scope>
    <source>
        <strain>BN</strain>
        <strain evidence="2">Sprague-Dawley</strain>
    </source>
</reference>
<dbReference type="EMBL" id="CH474067">
    <property type="protein sequence ID" value="EDL75104.1"/>
    <property type="molecule type" value="Genomic_DNA"/>
</dbReference>
<proteinExistence type="predicted"/>
<name>A6KMG4_RAT</name>
<accession>A6KMG4</accession>
<evidence type="ECO:0000313" key="1">
    <source>
        <dbReference type="EMBL" id="EDL75104.1"/>
    </source>
</evidence>
<evidence type="ECO:0000313" key="2">
    <source>
        <dbReference type="Proteomes" id="UP000234681"/>
    </source>
</evidence>
<gene>
    <name evidence="1" type="ORF">rCG_39225</name>
</gene>
<dbReference type="Proteomes" id="UP000234681">
    <property type="component" value="Chromosome 16"/>
</dbReference>
<sequence length="52" mass="5822">MRTVPPASQNKRGPPWSTQRAVTVGIQKLIPKGMRSTVSLVVEDTYMHTTRL</sequence>
<dbReference type="AlphaFoldDB" id="A6KMG4"/>
<protein>
    <submittedName>
        <fullName evidence="1">RCG39225</fullName>
    </submittedName>
</protein>
<organism evidence="1 2">
    <name type="scientific">Rattus norvegicus</name>
    <name type="common">Rat</name>
    <dbReference type="NCBI Taxonomy" id="10116"/>
    <lineage>
        <taxon>Eukaryota</taxon>
        <taxon>Metazoa</taxon>
        <taxon>Chordata</taxon>
        <taxon>Craniata</taxon>
        <taxon>Vertebrata</taxon>
        <taxon>Euteleostomi</taxon>
        <taxon>Mammalia</taxon>
        <taxon>Eutheria</taxon>
        <taxon>Euarchontoglires</taxon>
        <taxon>Glires</taxon>
        <taxon>Rodentia</taxon>
        <taxon>Myomorpha</taxon>
        <taxon>Muroidea</taxon>
        <taxon>Muridae</taxon>
        <taxon>Murinae</taxon>
        <taxon>Rattus</taxon>
    </lineage>
</organism>